<accession>A0AAP0KQW2</accession>
<keyword evidence="3" id="KW-1185">Reference proteome</keyword>
<dbReference type="EMBL" id="JBBNAG010000002">
    <property type="protein sequence ID" value="KAK9157056.1"/>
    <property type="molecule type" value="Genomic_DNA"/>
</dbReference>
<dbReference type="Proteomes" id="UP001419268">
    <property type="component" value="Unassembled WGS sequence"/>
</dbReference>
<gene>
    <name evidence="2" type="ORF">Scep_003630</name>
</gene>
<protein>
    <submittedName>
        <fullName evidence="2">Uncharacterized protein</fullName>
    </submittedName>
</protein>
<dbReference type="GO" id="GO:0006508">
    <property type="term" value="P:proteolysis"/>
    <property type="evidence" value="ECO:0007669"/>
    <property type="project" value="InterPro"/>
</dbReference>
<dbReference type="InterPro" id="IPR036852">
    <property type="entry name" value="Peptidase_S8/S53_dom_sf"/>
</dbReference>
<feature type="compositionally biased region" description="Basic and acidic residues" evidence="1">
    <location>
        <begin position="10"/>
        <end position="19"/>
    </location>
</feature>
<evidence type="ECO:0000313" key="3">
    <source>
        <dbReference type="Proteomes" id="UP001419268"/>
    </source>
</evidence>
<dbReference type="AlphaFoldDB" id="A0AAP0KQW2"/>
<comment type="caution">
    <text evidence="2">The sequence shown here is derived from an EMBL/GenBank/DDBJ whole genome shotgun (WGS) entry which is preliminary data.</text>
</comment>
<name>A0AAP0KQW2_9MAGN</name>
<evidence type="ECO:0000313" key="2">
    <source>
        <dbReference type="EMBL" id="KAK9157056.1"/>
    </source>
</evidence>
<proteinExistence type="predicted"/>
<organism evidence="2 3">
    <name type="scientific">Stephania cephalantha</name>
    <dbReference type="NCBI Taxonomy" id="152367"/>
    <lineage>
        <taxon>Eukaryota</taxon>
        <taxon>Viridiplantae</taxon>
        <taxon>Streptophyta</taxon>
        <taxon>Embryophyta</taxon>
        <taxon>Tracheophyta</taxon>
        <taxon>Spermatophyta</taxon>
        <taxon>Magnoliopsida</taxon>
        <taxon>Ranunculales</taxon>
        <taxon>Menispermaceae</taxon>
        <taxon>Menispermoideae</taxon>
        <taxon>Cissampelideae</taxon>
        <taxon>Stephania</taxon>
    </lineage>
</organism>
<dbReference type="SUPFAM" id="SSF52743">
    <property type="entry name" value="Subtilisin-like"/>
    <property type="match status" value="1"/>
</dbReference>
<sequence>MNYSITVENSARDENEHGTHTLSTVGGSFIPGASVFGYGKGTDKADRQKHVLQPTKCVGMPSQMEKSALTQGLSLFAQPTIQVQNLSTKKLLDAPAPNSSASDV</sequence>
<evidence type="ECO:0000256" key="1">
    <source>
        <dbReference type="SAM" id="MobiDB-lite"/>
    </source>
</evidence>
<feature type="region of interest" description="Disordered" evidence="1">
    <location>
        <begin position="1"/>
        <end position="25"/>
    </location>
</feature>
<reference evidence="2 3" key="1">
    <citation type="submission" date="2024-01" db="EMBL/GenBank/DDBJ databases">
        <title>Genome assemblies of Stephania.</title>
        <authorList>
            <person name="Yang L."/>
        </authorList>
    </citation>
    <scope>NUCLEOTIDE SEQUENCE [LARGE SCALE GENOMIC DNA]</scope>
    <source>
        <strain evidence="2">JXDWG</strain>
        <tissue evidence="2">Leaf</tissue>
    </source>
</reference>
<dbReference type="GO" id="GO:0004252">
    <property type="term" value="F:serine-type endopeptidase activity"/>
    <property type="evidence" value="ECO:0007669"/>
    <property type="project" value="InterPro"/>
</dbReference>
<dbReference type="Gene3D" id="3.40.50.200">
    <property type="entry name" value="Peptidase S8/S53 domain"/>
    <property type="match status" value="1"/>
</dbReference>